<accession>A0A6A5UGW0</accession>
<dbReference type="EMBL" id="ML976979">
    <property type="protein sequence ID" value="KAF1962166.1"/>
    <property type="molecule type" value="Genomic_DNA"/>
</dbReference>
<evidence type="ECO:0000313" key="2">
    <source>
        <dbReference type="Proteomes" id="UP000800035"/>
    </source>
</evidence>
<organism evidence="1 2">
    <name type="scientific">Byssothecium circinans</name>
    <dbReference type="NCBI Taxonomy" id="147558"/>
    <lineage>
        <taxon>Eukaryota</taxon>
        <taxon>Fungi</taxon>
        <taxon>Dikarya</taxon>
        <taxon>Ascomycota</taxon>
        <taxon>Pezizomycotina</taxon>
        <taxon>Dothideomycetes</taxon>
        <taxon>Pleosporomycetidae</taxon>
        <taxon>Pleosporales</taxon>
        <taxon>Massarineae</taxon>
        <taxon>Massarinaceae</taxon>
        <taxon>Byssothecium</taxon>
    </lineage>
</organism>
<gene>
    <name evidence="1" type="ORF">CC80DRAFT_487697</name>
</gene>
<evidence type="ECO:0000313" key="1">
    <source>
        <dbReference type="EMBL" id="KAF1962166.1"/>
    </source>
</evidence>
<dbReference type="Proteomes" id="UP000800035">
    <property type="component" value="Unassembled WGS sequence"/>
</dbReference>
<sequence>MCSRPWKLSTQPVTISLPYLTSIRPLQKSASPLAYAHKVNTAHVVRDTIPISNLPASKLPYLAAVLHPTLPISKSLRCDMHTHDPSASGMGGRS</sequence>
<dbReference type="AlphaFoldDB" id="A0A6A5UGW0"/>
<proteinExistence type="predicted"/>
<name>A0A6A5UGW0_9PLEO</name>
<reference evidence="1" key="1">
    <citation type="journal article" date="2020" name="Stud. Mycol.">
        <title>101 Dothideomycetes genomes: a test case for predicting lifestyles and emergence of pathogens.</title>
        <authorList>
            <person name="Haridas S."/>
            <person name="Albert R."/>
            <person name="Binder M."/>
            <person name="Bloem J."/>
            <person name="Labutti K."/>
            <person name="Salamov A."/>
            <person name="Andreopoulos B."/>
            <person name="Baker S."/>
            <person name="Barry K."/>
            <person name="Bills G."/>
            <person name="Bluhm B."/>
            <person name="Cannon C."/>
            <person name="Castanera R."/>
            <person name="Culley D."/>
            <person name="Daum C."/>
            <person name="Ezra D."/>
            <person name="Gonzalez J."/>
            <person name="Henrissat B."/>
            <person name="Kuo A."/>
            <person name="Liang C."/>
            <person name="Lipzen A."/>
            <person name="Lutzoni F."/>
            <person name="Magnuson J."/>
            <person name="Mondo S."/>
            <person name="Nolan M."/>
            <person name="Ohm R."/>
            <person name="Pangilinan J."/>
            <person name="Park H.-J."/>
            <person name="Ramirez L."/>
            <person name="Alfaro M."/>
            <person name="Sun H."/>
            <person name="Tritt A."/>
            <person name="Yoshinaga Y."/>
            <person name="Zwiers L.-H."/>
            <person name="Turgeon B."/>
            <person name="Goodwin S."/>
            <person name="Spatafora J."/>
            <person name="Crous P."/>
            <person name="Grigoriev I."/>
        </authorList>
    </citation>
    <scope>NUCLEOTIDE SEQUENCE</scope>
    <source>
        <strain evidence="1">CBS 675.92</strain>
    </source>
</reference>
<protein>
    <submittedName>
        <fullName evidence="1">Uncharacterized protein</fullName>
    </submittedName>
</protein>
<keyword evidence="2" id="KW-1185">Reference proteome</keyword>